<reference evidence="7" key="1">
    <citation type="journal article" date="2020" name="New Phytol.">
        <title>Comparative genomics reveals dynamic genome evolution in host specialist ectomycorrhizal fungi.</title>
        <authorList>
            <person name="Lofgren L.A."/>
            <person name="Nguyen N.H."/>
            <person name="Vilgalys R."/>
            <person name="Ruytinx J."/>
            <person name="Liao H.L."/>
            <person name="Branco S."/>
            <person name="Kuo A."/>
            <person name="LaButti K."/>
            <person name="Lipzen A."/>
            <person name="Andreopoulos W."/>
            <person name="Pangilinan J."/>
            <person name="Riley R."/>
            <person name="Hundley H."/>
            <person name="Na H."/>
            <person name="Barry K."/>
            <person name="Grigoriev I.V."/>
            <person name="Stajich J.E."/>
            <person name="Kennedy P.G."/>
        </authorList>
    </citation>
    <scope>NUCLEOTIDE SEQUENCE</scope>
    <source>
        <strain evidence="7">MN1</strain>
    </source>
</reference>
<feature type="transmembrane region" description="Helical" evidence="6">
    <location>
        <begin position="47"/>
        <end position="67"/>
    </location>
</feature>
<dbReference type="InterPro" id="IPR045225">
    <property type="entry name" value="Uracil/uridine/allantoin_perm"/>
</dbReference>
<keyword evidence="8" id="KW-1185">Reference proteome</keyword>
<dbReference type="EMBL" id="JABBWG010000004">
    <property type="protein sequence ID" value="KAG1823608.1"/>
    <property type="molecule type" value="Genomic_DNA"/>
</dbReference>
<dbReference type="NCBIfam" id="TIGR00800">
    <property type="entry name" value="ncs1"/>
    <property type="match status" value="1"/>
</dbReference>
<comment type="similarity">
    <text evidence="2">Belongs to the purine-cytosine permease (2.A.39) family.</text>
</comment>
<feature type="transmembrane region" description="Helical" evidence="6">
    <location>
        <begin position="378"/>
        <end position="395"/>
    </location>
</feature>
<proteinExistence type="inferred from homology"/>
<keyword evidence="3 6" id="KW-0812">Transmembrane</keyword>
<dbReference type="FunFam" id="1.10.4160.10:FF:000001">
    <property type="entry name" value="Uracil permease, putative"/>
    <property type="match status" value="1"/>
</dbReference>
<feature type="transmembrane region" description="Helical" evidence="6">
    <location>
        <begin position="330"/>
        <end position="348"/>
    </location>
</feature>
<feature type="transmembrane region" description="Helical" evidence="6">
    <location>
        <begin position="126"/>
        <end position="152"/>
    </location>
</feature>
<dbReference type="Gene3D" id="1.10.4160.10">
    <property type="entry name" value="Hydantoin permease"/>
    <property type="match status" value="1"/>
</dbReference>
<dbReference type="PANTHER" id="PTHR30618:SF2">
    <property type="entry name" value="ALLANTOIN PERMEASE-RELATED"/>
    <property type="match status" value="1"/>
</dbReference>
<feature type="transmembrane region" description="Helical" evidence="6">
    <location>
        <begin position="446"/>
        <end position="473"/>
    </location>
</feature>
<sequence>MGLINRIIQSLEVTHEPSLTLTKQLITNDDLMPVEPEKRTWRGYNYVAFWMADMFNINMWMIVSSMIQLGMSWWQAWICVWLGYGIATPFLVLNARPGAIFHVTFPIVNRTSFGTFGSLWCVFNRVAMACIWYGVQASIGGSCVLVMLRAIWPSINDLPNSMSVSSGTNTRDFLCFFLFWLISLPVIWFPVHKVRHFFLAIPILMPITSIAFLIWCIVKAHGIGPIIHQSSTLHGSKLGWAMVVSSMSCIANKVTLVTNAPDFASRARTPSAALYPQLFALPLTASFVCLIGILVSSSSQAIYGTAIWSPIDLLGNFLNDNPSKATRFGVWFISGSFMIAQVTSLVFFDVCTNISANSVSAGCDLTALFPRFVNIRRGGYIAATVGFAMCPWNLLKNSNEFTSYLSAYSVFLSSIAGVMVTEYYIIRKGHYNVKDLYSSEKGSWYWYTYGINFRAYAAYIAGILINVVGFAGATGRTVPLAATRIYELSFFTGFGVSAFVYWVLNRVFPVVGTADTFEEIDVSGYECEAGGSRGIEEMNIDMRDVGSETGASEK</sequence>
<evidence type="ECO:0000256" key="4">
    <source>
        <dbReference type="ARBA" id="ARBA00022989"/>
    </source>
</evidence>
<keyword evidence="5 6" id="KW-0472">Membrane</keyword>
<feature type="transmembrane region" description="Helical" evidence="6">
    <location>
        <begin position="407"/>
        <end position="426"/>
    </location>
</feature>
<dbReference type="Pfam" id="PF02133">
    <property type="entry name" value="Transp_cyt_pur"/>
    <property type="match status" value="1"/>
</dbReference>
<evidence type="ECO:0000313" key="8">
    <source>
        <dbReference type="Proteomes" id="UP000807769"/>
    </source>
</evidence>
<feature type="transmembrane region" description="Helical" evidence="6">
    <location>
        <begin position="485"/>
        <end position="504"/>
    </location>
</feature>
<protein>
    <submittedName>
        <fullName evidence="7">Permease for cytosine/purines, uracil, thiamine, allantoin-domain-containing protein</fullName>
    </submittedName>
</protein>
<dbReference type="AlphaFoldDB" id="A0A9P7EKB1"/>
<dbReference type="InterPro" id="IPR001248">
    <property type="entry name" value="Pur-cyt_permease"/>
</dbReference>
<evidence type="ECO:0000256" key="3">
    <source>
        <dbReference type="ARBA" id="ARBA00022692"/>
    </source>
</evidence>
<dbReference type="GeneID" id="64624243"/>
<evidence type="ECO:0000256" key="5">
    <source>
        <dbReference type="ARBA" id="ARBA00023136"/>
    </source>
</evidence>
<comment type="subcellular location">
    <subcellularLocation>
        <location evidence="1">Membrane</location>
        <topology evidence="1">Multi-pass membrane protein</topology>
    </subcellularLocation>
</comment>
<evidence type="ECO:0000256" key="1">
    <source>
        <dbReference type="ARBA" id="ARBA00004141"/>
    </source>
</evidence>
<gene>
    <name evidence="7" type="ORF">BJ212DRAFT_1261921</name>
</gene>
<evidence type="ECO:0000256" key="6">
    <source>
        <dbReference type="SAM" id="Phobius"/>
    </source>
</evidence>
<evidence type="ECO:0000256" key="2">
    <source>
        <dbReference type="ARBA" id="ARBA00008974"/>
    </source>
</evidence>
<dbReference type="Proteomes" id="UP000807769">
    <property type="component" value="Unassembled WGS sequence"/>
</dbReference>
<comment type="caution">
    <text evidence="7">The sequence shown here is derived from an EMBL/GenBank/DDBJ whole genome shotgun (WGS) entry which is preliminary data.</text>
</comment>
<organism evidence="7 8">
    <name type="scientific">Suillus subaureus</name>
    <dbReference type="NCBI Taxonomy" id="48587"/>
    <lineage>
        <taxon>Eukaryota</taxon>
        <taxon>Fungi</taxon>
        <taxon>Dikarya</taxon>
        <taxon>Basidiomycota</taxon>
        <taxon>Agaricomycotina</taxon>
        <taxon>Agaricomycetes</taxon>
        <taxon>Agaricomycetidae</taxon>
        <taxon>Boletales</taxon>
        <taxon>Suillineae</taxon>
        <taxon>Suillaceae</taxon>
        <taxon>Suillus</taxon>
    </lineage>
</organism>
<feature type="transmembrane region" description="Helical" evidence="6">
    <location>
        <begin position="73"/>
        <end position="93"/>
    </location>
</feature>
<dbReference type="GO" id="GO:0005886">
    <property type="term" value="C:plasma membrane"/>
    <property type="evidence" value="ECO:0007669"/>
    <property type="project" value="TreeGrafter"/>
</dbReference>
<dbReference type="InterPro" id="IPR012681">
    <property type="entry name" value="NCS1"/>
</dbReference>
<name>A0A9P7EKB1_9AGAM</name>
<dbReference type="CDD" id="cd11482">
    <property type="entry name" value="SLC-NCS1sbd_NRT1-like"/>
    <property type="match status" value="1"/>
</dbReference>
<dbReference type="OrthoDB" id="2018619at2759"/>
<feature type="transmembrane region" description="Helical" evidence="6">
    <location>
        <begin position="173"/>
        <end position="191"/>
    </location>
</feature>
<accession>A0A9P7EKB1</accession>
<feature type="transmembrane region" description="Helical" evidence="6">
    <location>
        <begin position="274"/>
        <end position="295"/>
    </location>
</feature>
<dbReference type="RefSeq" id="XP_041197668.1">
    <property type="nucleotide sequence ID" value="XM_041330226.1"/>
</dbReference>
<dbReference type="PANTHER" id="PTHR30618">
    <property type="entry name" value="NCS1 FAMILY PURINE/PYRIMIDINE TRANSPORTER"/>
    <property type="match status" value="1"/>
</dbReference>
<dbReference type="GO" id="GO:0015205">
    <property type="term" value="F:nucleobase transmembrane transporter activity"/>
    <property type="evidence" value="ECO:0007669"/>
    <property type="project" value="TreeGrafter"/>
</dbReference>
<keyword evidence="4 6" id="KW-1133">Transmembrane helix</keyword>
<feature type="transmembrane region" description="Helical" evidence="6">
    <location>
        <begin position="197"/>
        <end position="218"/>
    </location>
</feature>
<evidence type="ECO:0000313" key="7">
    <source>
        <dbReference type="EMBL" id="KAG1823608.1"/>
    </source>
</evidence>